<dbReference type="GO" id="GO:1904680">
    <property type="term" value="F:peptide transmembrane transporter activity"/>
    <property type="evidence" value="ECO:0007669"/>
    <property type="project" value="TreeGrafter"/>
</dbReference>
<name>A0A6J4U4V5_9ACTN</name>
<dbReference type="GO" id="GO:0042597">
    <property type="term" value="C:periplasmic space"/>
    <property type="evidence" value="ECO:0007669"/>
    <property type="project" value="UniProtKB-ARBA"/>
</dbReference>
<sequence length="586" mass="63659">MPWRSRLRELFGKGKILPRVRGIGPINRRDFLKLGGAGLAGATLLGVAGCGGGEQVGSGGGGGGGGGGGTFTYGRGADSVSLDPIHATDGESFVVTRQVMDTLLAFEPGTTDPVPALATEVPQPEDGGRRYTFNIREGIKFHDGEPLNAEAIKFNYDRWQDTKNEYHTGGGNQSSNFAYYTVMFGGFDDDSYIESVEAPDETTLRFTLREPLAPFVRNVAMSAFAIASPKAIEEDVEGLWQKPVGSGPFKFESWRRGSEVRLVANEDFWGKDLPPEVGGGGPNVDRLVIRSIPDNTARVAALSGGELSGADGLTPDDVPTVEENEDLKVLSRPPLNIAYLAMNCQKEPFTDPRVRRAINYAINRPEIVKSFFGETGQVASNAMPPTVPYFREATEPYPYDPDEARRLLEEAGLGDGFDMELWYMPIPRPYMPDGRGVAQAMQGDLEEVGINAKLVTREWGTYLEETGTGAHDAAMLGWSGDNGDPDNFLNVLLSSASATEEDAQNIAYYKNPELDDLLRQGATTVDENERRRLYEQAQEIIYNDAPWVCIEYAEVPLGYQADVEGVTPNPVGNEEFTAVRLTGGGA</sequence>
<evidence type="ECO:0000256" key="2">
    <source>
        <dbReference type="ARBA" id="ARBA00022448"/>
    </source>
</evidence>
<evidence type="ECO:0000259" key="4">
    <source>
        <dbReference type="Pfam" id="PF00496"/>
    </source>
</evidence>
<accession>A0A6J4U4V5</accession>
<dbReference type="AlphaFoldDB" id="A0A6J4U4V5"/>
<dbReference type="PANTHER" id="PTHR30290:SF9">
    <property type="entry name" value="OLIGOPEPTIDE-BINDING PROTEIN APPA"/>
    <property type="match status" value="1"/>
</dbReference>
<evidence type="ECO:0000256" key="3">
    <source>
        <dbReference type="ARBA" id="ARBA00022729"/>
    </source>
</evidence>
<feature type="domain" description="Solute-binding protein family 5" evidence="4">
    <location>
        <begin position="113"/>
        <end position="497"/>
    </location>
</feature>
<dbReference type="InterPro" id="IPR030678">
    <property type="entry name" value="Peptide/Ni-bd"/>
</dbReference>
<dbReference type="Gene3D" id="3.90.76.10">
    <property type="entry name" value="Dipeptide-binding Protein, Domain 1"/>
    <property type="match status" value="1"/>
</dbReference>
<organism evidence="5">
    <name type="scientific">uncultured Rubrobacteraceae bacterium</name>
    <dbReference type="NCBI Taxonomy" id="349277"/>
    <lineage>
        <taxon>Bacteria</taxon>
        <taxon>Bacillati</taxon>
        <taxon>Actinomycetota</taxon>
        <taxon>Rubrobacteria</taxon>
        <taxon>Rubrobacterales</taxon>
        <taxon>Rubrobacteraceae</taxon>
        <taxon>environmental samples</taxon>
    </lineage>
</organism>
<dbReference type="InterPro" id="IPR039424">
    <property type="entry name" value="SBP_5"/>
</dbReference>
<keyword evidence="2" id="KW-0813">Transport</keyword>
<dbReference type="Gene3D" id="3.40.190.10">
    <property type="entry name" value="Periplasmic binding protein-like II"/>
    <property type="match status" value="1"/>
</dbReference>
<proteinExistence type="inferred from homology"/>
<dbReference type="Pfam" id="PF00496">
    <property type="entry name" value="SBP_bac_5"/>
    <property type="match status" value="1"/>
</dbReference>
<gene>
    <name evidence="5" type="ORF">AVDCRST_MAG05-5120</name>
</gene>
<evidence type="ECO:0000256" key="1">
    <source>
        <dbReference type="ARBA" id="ARBA00005695"/>
    </source>
</evidence>
<dbReference type="Gene3D" id="3.10.105.10">
    <property type="entry name" value="Dipeptide-binding Protein, Domain 3"/>
    <property type="match status" value="1"/>
</dbReference>
<dbReference type="GO" id="GO:0043190">
    <property type="term" value="C:ATP-binding cassette (ABC) transporter complex"/>
    <property type="evidence" value="ECO:0007669"/>
    <property type="project" value="InterPro"/>
</dbReference>
<dbReference type="InterPro" id="IPR000914">
    <property type="entry name" value="SBP_5_dom"/>
</dbReference>
<dbReference type="GO" id="GO:0015833">
    <property type="term" value="P:peptide transport"/>
    <property type="evidence" value="ECO:0007669"/>
    <property type="project" value="TreeGrafter"/>
</dbReference>
<protein>
    <submittedName>
        <fullName evidence="5">Dipeptide-binding ABC transporter, periplasmic substrate-binding component</fullName>
    </submittedName>
</protein>
<reference evidence="5" key="1">
    <citation type="submission" date="2020-02" db="EMBL/GenBank/DDBJ databases">
        <authorList>
            <person name="Meier V. D."/>
        </authorList>
    </citation>
    <scope>NUCLEOTIDE SEQUENCE</scope>
    <source>
        <strain evidence="5">AVDCRST_MAG05</strain>
    </source>
</reference>
<dbReference type="PIRSF" id="PIRSF002741">
    <property type="entry name" value="MppA"/>
    <property type="match status" value="1"/>
</dbReference>
<dbReference type="CDD" id="cd08493">
    <property type="entry name" value="PBP2_DppA_like"/>
    <property type="match status" value="1"/>
</dbReference>
<dbReference type="EMBL" id="CADCVM010000544">
    <property type="protein sequence ID" value="CAA9538457.1"/>
    <property type="molecule type" value="Genomic_DNA"/>
</dbReference>
<dbReference type="SUPFAM" id="SSF53850">
    <property type="entry name" value="Periplasmic binding protein-like II"/>
    <property type="match status" value="1"/>
</dbReference>
<keyword evidence="3" id="KW-0732">Signal</keyword>
<dbReference type="PANTHER" id="PTHR30290">
    <property type="entry name" value="PERIPLASMIC BINDING COMPONENT OF ABC TRANSPORTER"/>
    <property type="match status" value="1"/>
</dbReference>
<comment type="similarity">
    <text evidence="1">Belongs to the bacterial solute-binding protein 5 family.</text>
</comment>
<evidence type="ECO:0000313" key="5">
    <source>
        <dbReference type="EMBL" id="CAA9538457.1"/>
    </source>
</evidence>